<gene>
    <name evidence="1" type="ORF">CKG00_14115</name>
</gene>
<accession>A0A433ZQD2</accession>
<proteinExistence type="predicted"/>
<dbReference type="OrthoDB" id="6104125at2"/>
<geneLocation type="plasmid" evidence="1">
    <name>unnamed1</name>
</geneLocation>
<reference evidence="1 2" key="1">
    <citation type="submission" date="2017-08" db="EMBL/GenBank/DDBJ databases">
        <title>Draft genome sequence of pheromone producing symbiont Morganella morganii, of the female New Zealand grass grub Costelytra giveni.</title>
        <authorList>
            <person name="Laugraud A."/>
            <person name="Young S.D."/>
            <person name="Hurst M.H."/>
        </authorList>
    </citation>
    <scope>NUCLEOTIDE SEQUENCE [LARGE SCALE GENOMIC DNA]</scope>
    <source>
        <strain evidence="1 2">MMsCG</strain>
        <plasmid evidence="1">unnamed1</plasmid>
    </source>
</reference>
<dbReference type="AlphaFoldDB" id="A0A433ZQD2"/>
<keyword evidence="1" id="KW-0614">Plasmid</keyword>
<organism evidence="1 2">
    <name type="scientific">Morganella morganii</name>
    <name type="common">Proteus morganii</name>
    <dbReference type="NCBI Taxonomy" id="582"/>
    <lineage>
        <taxon>Bacteria</taxon>
        <taxon>Pseudomonadati</taxon>
        <taxon>Pseudomonadota</taxon>
        <taxon>Gammaproteobacteria</taxon>
        <taxon>Enterobacterales</taxon>
        <taxon>Morganellaceae</taxon>
        <taxon>Morganella</taxon>
    </lineage>
</organism>
<evidence type="ECO:0000313" key="2">
    <source>
        <dbReference type="Proteomes" id="UP000286908"/>
    </source>
</evidence>
<comment type="caution">
    <text evidence="1">The sequence shown here is derived from an EMBL/GenBank/DDBJ whole genome shotgun (WGS) entry which is preliminary data.</text>
</comment>
<sequence length="152" mass="16283">MTTKRISGQSFDFNLDGSLIHVEKSTLSLTDNTAAAQTQGVPDGWVDGDVSAEGELEFSTKALAILKAKARAAGAWRRIPAVDLMWYAKAGSEEMKVEAFGCKLTLSDILDQDPKGGSVVSLKVKFVVTSPDFVSIDGIPYLESELTDNLIG</sequence>
<name>A0A433ZQD2_MORMO</name>
<dbReference type="EMBL" id="NRQY01000002">
    <property type="protein sequence ID" value="RUT64335.1"/>
    <property type="molecule type" value="Genomic_DNA"/>
</dbReference>
<evidence type="ECO:0000313" key="1">
    <source>
        <dbReference type="EMBL" id="RUT64335.1"/>
    </source>
</evidence>
<protein>
    <submittedName>
        <fullName evidence="1">Phage tail protein</fullName>
    </submittedName>
</protein>
<dbReference type="Proteomes" id="UP000286908">
    <property type="component" value="Unassembled WGS sequence"/>
</dbReference>
<dbReference type="Pfam" id="PF10772">
    <property type="entry name" value="Phage_HP1_Orf24"/>
    <property type="match status" value="1"/>
</dbReference>
<dbReference type="InterPro" id="IPR019708">
    <property type="entry name" value="Phage_HP1_Orf24"/>
</dbReference>